<name>A0A7W3WKB0_9ACTN</name>
<proteinExistence type="predicted"/>
<protein>
    <submittedName>
        <fullName evidence="2">Tetratricopeptide repeat protein</fullName>
    </submittedName>
</protein>
<sequence>MPAEIPTGWEARCTRLWEEFPTVGPVDFRREIAELVHELPEGHPVGLFEWASACDATDLEAEAVRHYRAALAGGLGGERRRQAVIQLASTLRNLGEASESVRLLTEEKGNGQDQLDDAVDAFLALALIDLGREREAAALALGALARHLPQYGGAVARYARDVRR</sequence>
<dbReference type="RefSeq" id="WP_181354193.1">
    <property type="nucleotide sequence ID" value="NZ_JABJWZ010000075.1"/>
</dbReference>
<dbReference type="Proteomes" id="UP000525686">
    <property type="component" value="Unassembled WGS sequence"/>
</dbReference>
<dbReference type="EMBL" id="JABJWZ010000075">
    <property type="protein sequence ID" value="MBB1253882.1"/>
    <property type="molecule type" value="Genomic_DNA"/>
</dbReference>
<organism evidence="2 3">
    <name type="scientific">Streptomyces alkaliterrae</name>
    <dbReference type="NCBI Taxonomy" id="2213162"/>
    <lineage>
        <taxon>Bacteria</taxon>
        <taxon>Bacillati</taxon>
        <taxon>Actinomycetota</taxon>
        <taxon>Actinomycetes</taxon>
        <taxon>Kitasatosporales</taxon>
        <taxon>Streptomycetaceae</taxon>
        <taxon>Streptomyces</taxon>
    </lineage>
</organism>
<evidence type="ECO:0000259" key="1">
    <source>
        <dbReference type="Pfam" id="PF12688"/>
    </source>
</evidence>
<dbReference type="Gene3D" id="1.25.40.10">
    <property type="entry name" value="Tetratricopeptide repeat domain"/>
    <property type="match status" value="1"/>
</dbReference>
<dbReference type="InterPro" id="IPR011990">
    <property type="entry name" value="TPR-like_helical_dom_sf"/>
</dbReference>
<evidence type="ECO:0000313" key="3">
    <source>
        <dbReference type="Proteomes" id="UP000525686"/>
    </source>
</evidence>
<comment type="caution">
    <text evidence="2">The sequence shown here is derived from an EMBL/GenBank/DDBJ whole genome shotgun (WGS) entry which is preliminary data.</text>
</comment>
<evidence type="ECO:0000313" key="2">
    <source>
        <dbReference type="EMBL" id="MBB1253882.1"/>
    </source>
</evidence>
<gene>
    <name evidence="2" type="ORF">H3146_10975</name>
</gene>
<accession>A0A7W3WKB0</accession>
<feature type="domain" description="Tetratrico peptide repeat group 5" evidence="1">
    <location>
        <begin position="45"/>
        <end position="161"/>
    </location>
</feature>
<dbReference type="Pfam" id="PF12688">
    <property type="entry name" value="TPR_5"/>
    <property type="match status" value="1"/>
</dbReference>
<dbReference type="AlphaFoldDB" id="A0A7W3WKB0"/>
<dbReference type="InterPro" id="IPR041656">
    <property type="entry name" value="TPR_5"/>
</dbReference>
<reference evidence="3" key="1">
    <citation type="submission" date="2020-05" db="EMBL/GenBank/DDBJ databases">
        <title>Classification of alakaliphilic streptomycetes isolated from an alkaline soil next to Lonar Crater, India and a proposal for the recognition of Streptomyces alkaliterrae sp. nov.</title>
        <authorList>
            <person name="Golinska P."/>
        </authorList>
    </citation>
    <scope>NUCLEOTIDE SEQUENCE [LARGE SCALE GENOMIC DNA]</scope>
    <source>
        <strain evidence="3">OF3</strain>
    </source>
</reference>